<dbReference type="EMBL" id="DSPX01000126">
    <property type="protein sequence ID" value="HGG01446.1"/>
    <property type="molecule type" value="Genomic_DNA"/>
</dbReference>
<dbReference type="Pfam" id="PF00182">
    <property type="entry name" value="Glyco_hydro_19"/>
    <property type="match status" value="1"/>
</dbReference>
<feature type="domain" description="Peptidoglycan binding-like" evidence="3">
    <location>
        <begin position="294"/>
        <end position="335"/>
    </location>
</feature>
<dbReference type="PANTHER" id="PTHR34408">
    <property type="entry name" value="FAMILY PROTEIN, PUTATIVE-RELATED"/>
    <property type="match status" value="1"/>
</dbReference>
<dbReference type="SUPFAM" id="SSF47090">
    <property type="entry name" value="PGBD-like"/>
    <property type="match status" value="1"/>
</dbReference>
<protein>
    <recommendedName>
        <fullName evidence="6">Peptidase C39-like domain-containing protein</fullName>
    </recommendedName>
</protein>
<dbReference type="SUPFAM" id="SSF53955">
    <property type="entry name" value="Lysozyme-like"/>
    <property type="match status" value="1"/>
</dbReference>
<reference evidence="5" key="1">
    <citation type="journal article" date="2020" name="mSystems">
        <title>Genome- and Community-Level Interaction Insights into Carbon Utilization and Element Cycling Functions of Hydrothermarchaeota in Hydrothermal Sediment.</title>
        <authorList>
            <person name="Zhou Z."/>
            <person name="Liu Y."/>
            <person name="Xu W."/>
            <person name="Pan J."/>
            <person name="Luo Z.H."/>
            <person name="Li M."/>
        </authorList>
    </citation>
    <scope>NUCLEOTIDE SEQUENCE [LARGE SCALE GENOMIC DNA]</scope>
    <source>
        <strain evidence="5">SpSt-374</strain>
    </source>
</reference>
<dbReference type="Pfam" id="PF01471">
    <property type="entry name" value="PG_binding_1"/>
    <property type="match status" value="1"/>
</dbReference>
<dbReference type="Pfam" id="PF13529">
    <property type="entry name" value="Peptidase_C39_2"/>
    <property type="match status" value="1"/>
</dbReference>
<evidence type="ECO:0008006" key="6">
    <source>
        <dbReference type="Google" id="ProtNLM"/>
    </source>
</evidence>
<evidence type="ECO:0000256" key="1">
    <source>
        <dbReference type="SAM" id="MobiDB-lite"/>
    </source>
</evidence>
<evidence type="ECO:0000259" key="2">
    <source>
        <dbReference type="Pfam" id="PF00182"/>
    </source>
</evidence>
<evidence type="ECO:0000259" key="4">
    <source>
        <dbReference type="Pfam" id="PF13529"/>
    </source>
</evidence>
<dbReference type="InterPro" id="IPR039564">
    <property type="entry name" value="Peptidase_C39-like"/>
</dbReference>
<dbReference type="InterPro" id="IPR036366">
    <property type="entry name" value="PGBDSf"/>
</dbReference>
<accession>A0A7C3ZUA7</accession>
<dbReference type="InterPro" id="IPR036365">
    <property type="entry name" value="PGBD-like_sf"/>
</dbReference>
<dbReference type="GO" id="GO:0016998">
    <property type="term" value="P:cell wall macromolecule catabolic process"/>
    <property type="evidence" value="ECO:0007669"/>
    <property type="project" value="InterPro"/>
</dbReference>
<dbReference type="AlphaFoldDB" id="A0A7C3ZUA7"/>
<sequence length="537" mass="59056">MTVSLVNVAKYFQGLSHQERALKRLQEQILKVRPELLADNSDFIRIWRKQAISPPSNGSASSLQSSIKLNVPFLSQLDNVNNPYGTTANVTSVAMCMAYFGQPMKNAKGQQLEDELFEACTNYKLDRHSPTDLQQLAKVYGYQDTFQFDAKWEDVKKWLSLGKPCITHGWFTRTGHVVTIIGYNEKGWIVNDPFGEWYSTGYDNKASGAGLIYSYDLMRQLCGADGDLWIHYFDGKVAGASTVPPAAPPVATGSGSSAGGSANVSSSSAPPKSLQDIYQNGQTVALTEVAKYPELVAQIQIRLKMLGLLQGTADGAYGPITQAAIVRVAKAFKQPEDRITPESAKQLIQAQSVPGFNPQREMISPEVTAKILNCPLADAQKYLPGMLNALNEKKILNKPTLIAALATIGVETAGFRPIKEWGGDAYFTEMYEGRSDLGNTQPGDGARYHGRGFIQITGRANYRDYGRKLGVPLEQNPDLALDAEIGARILAQYFWDREIDMIAKEGDWKGVRRAVNGGLNGWDEFWPLVQKLQSAIA</sequence>
<dbReference type="GO" id="GO:0004568">
    <property type="term" value="F:chitinase activity"/>
    <property type="evidence" value="ECO:0007669"/>
    <property type="project" value="InterPro"/>
</dbReference>
<feature type="region of interest" description="Disordered" evidence="1">
    <location>
        <begin position="247"/>
        <end position="273"/>
    </location>
</feature>
<name>A0A7C3ZUA7_9CYAN</name>
<dbReference type="Gene3D" id="1.10.530.10">
    <property type="match status" value="1"/>
</dbReference>
<feature type="compositionally biased region" description="Low complexity" evidence="1">
    <location>
        <begin position="247"/>
        <end position="271"/>
    </location>
</feature>
<dbReference type="InterPro" id="IPR002477">
    <property type="entry name" value="Peptidoglycan-bd-like"/>
</dbReference>
<evidence type="ECO:0000259" key="3">
    <source>
        <dbReference type="Pfam" id="PF01471"/>
    </source>
</evidence>
<dbReference type="InterPro" id="IPR000726">
    <property type="entry name" value="Glyco_hydro_19_cat"/>
</dbReference>
<organism evidence="5">
    <name type="scientific">Planktothricoides sp. SpSt-374</name>
    <dbReference type="NCBI Taxonomy" id="2282167"/>
    <lineage>
        <taxon>Bacteria</taxon>
        <taxon>Bacillati</taxon>
        <taxon>Cyanobacteriota</taxon>
        <taxon>Cyanophyceae</taxon>
        <taxon>Oscillatoriophycideae</taxon>
        <taxon>Oscillatoriales</taxon>
        <taxon>Oscillatoriaceae</taxon>
        <taxon>Planktothricoides</taxon>
    </lineage>
</organism>
<gene>
    <name evidence="5" type="ORF">ENR15_12555</name>
</gene>
<evidence type="ECO:0000313" key="5">
    <source>
        <dbReference type="EMBL" id="HGG01446.1"/>
    </source>
</evidence>
<feature type="domain" description="Peptidase C39-like" evidence="4">
    <location>
        <begin position="69"/>
        <end position="193"/>
    </location>
</feature>
<dbReference type="Gene3D" id="1.10.101.10">
    <property type="entry name" value="PGBD-like superfamily/PGBD"/>
    <property type="match status" value="1"/>
</dbReference>
<dbReference type="GO" id="GO:0006032">
    <property type="term" value="P:chitin catabolic process"/>
    <property type="evidence" value="ECO:0007669"/>
    <property type="project" value="InterPro"/>
</dbReference>
<dbReference type="Gene3D" id="3.90.70.10">
    <property type="entry name" value="Cysteine proteinases"/>
    <property type="match status" value="1"/>
</dbReference>
<proteinExistence type="predicted"/>
<comment type="caution">
    <text evidence="5">The sequence shown here is derived from an EMBL/GenBank/DDBJ whole genome shotgun (WGS) entry which is preliminary data.</text>
</comment>
<dbReference type="InterPro" id="IPR052354">
    <property type="entry name" value="Cell_Wall_Dynamics_Protein"/>
</dbReference>
<dbReference type="InterPro" id="IPR023346">
    <property type="entry name" value="Lysozyme-like_dom_sf"/>
</dbReference>
<feature type="domain" description="Glycoside hydrolase family 19 catalytic" evidence="2">
    <location>
        <begin position="444"/>
        <end position="496"/>
    </location>
</feature>